<organism evidence="3 4">
    <name type="scientific">Amylocarpus encephaloides</name>
    <dbReference type="NCBI Taxonomy" id="45428"/>
    <lineage>
        <taxon>Eukaryota</taxon>
        <taxon>Fungi</taxon>
        <taxon>Dikarya</taxon>
        <taxon>Ascomycota</taxon>
        <taxon>Pezizomycotina</taxon>
        <taxon>Leotiomycetes</taxon>
        <taxon>Helotiales</taxon>
        <taxon>Helotiales incertae sedis</taxon>
        <taxon>Amylocarpus</taxon>
    </lineage>
</organism>
<dbReference type="EMBL" id="MU251738">
    <property type="protein sequence ID" value="KAG9229717.1"/>
    <property type="molecule type" value="Genomic_DNA"/>
</dbReference>
<evidence type="ECO:0000256" key="1">
    <source>
        <dbReference type="ARBA" id="ARBA00038097"/>
    </source>
</evidence>
<dbReference type="GO" id="GO:0016787">
    <property type="term" value="F:hydrolase activity"/>
    <property type="evidence" value="ECO:0007669"/>
    <property type="project" value="UniProtKB-KW"/>
</dbReference>
<accession>A0A9P7YA71</accession>
<evidence type="ECO:0000313" key="4">
    <source>
        <dbReference type="Proteomes" id="UP000824998"/>
    </source>
</evidence>
<keyword evidence="4" id="KW-1185">Reference proteome</keyword>
<proteinExistence type="inferred from homology"/>
<comment type="similarity">
    <text evidence="1">Belongs to the peptidase S33 family. ABHD4/ABHD5 subfamily.</text>
</comment>
<dbReference type="PANTHER" id="PTHR42886:SF29">
    <property type="entry name" value="PUMMELIG, ISOFORM A"/>
    <property type="match status" value="1"/>
</dbReference>
<evidence type="ECO:0000313" key="3">
    <source>
        <dbReference type="EMBL" id="KAG9229717.1"/>
    </source>
</evidence>
<dbReference type="Pfam" id="PF00561">
    <property type="entry name" value="Abhydrolase_1"/>
    <property type="match status" value="1"/>
</dbReference>
<dbReference type="InterPro" id="IPR000073">
    <property type="entry name" value="AB_hydrolase_1"/>
</dbReference>
<dbReference type="AlphaFoldDB" id="A0A9P7YA71"/>
<dbReference type="InterPro" id="IPR029058">
    <property type="entry name" value="AB_hydrolase_fold"/>
</dbReference>
<feature type="domain" description="AB hydrolase-1" evidence="2">
    <location>
        <begin position="51"/>
        <end position="140"/>
    </location>
</feature>
<name>A0A9P7YA71_9HELO</name>
<dbReference type="PANTHER" id="PTHR42886">
    <property type="entry name" value="RE40534P-RELATED"/>
    <property type="match status" value="1"/>
</dbReference>
<dbReference type="Gene3D" id="3.40.50.1820">
    <property type="entry name" value="alpha/beta hydrolase"/>
    <property type="match status" value="1"/>
</dbReference>
<keyword evidence="3" id="KW-0378">Hydrolase</keyword>
<dbReference type="Proteomes" id="UP000824998">
    <property type="component" value="Unassembled WGS sequence"/>
</dbReference>
<comment type="caution">
    <text evidence="3">The sequence shown here is derived from an EMBL/GenBank/DDBJ whole genome shotgun (WGS) entry which is preliminary data.</text>
</comment>
<reference evidence="3" key="1">
    <citation type="journal article" date="2021" name="IMA Fungus">
        <title>Genomic characterization of three marine fungi, including Emericellopsis atlantica sp. nov. with signatures of a generalist lifestyle and marine biomass degradation.</title>
        <authorList>
            <person name="Hagestad O.C."/>
            <person name="Hou L."/>
            <person name="Andersen J.H."/>
            <person name="Hansen E.H."/>
            <person name="Altermark B."/>
            <person name="Li C."/>
            <person name="Kuhnert E."/>
            <person name="Cox R.J."/>
            <person name="Crous P.W."/>
            <person name="Spatafora J.W."/>
            <person name="Lail K."/>
            <person name="Amirebrahimi M."/>
            <person name="Lipzen A."/>
            <person name="Pangilinan J."/>
            <person name="Andreopoulos W."/>
            <person name="Hayes R.D."/>
            <person name="Ng V."/>
            <person name="Grigoriev I.V."/>
            <person name="Jackson S.A."/>
            <person name="Sutton T.D.S."/>
            <person name="Dobson A.D.W."/>
            <person name="Rama T."/>
        </authorList>
    </citation>
    <scope>NUCLEOTIDE SEQUENCE</scope>
    <source>
        <strain evidence="3">TRa018bII</strain>
    </source>
</reference>
<gene>
    <name evidence="3" type="ORF">BJ875DRAFT_386760</name>
</gene>
<sequence>MASEYDSNQIFERTSPLRFHQRFTVPATEHHEILKISYGVCGPPLGEDVMTILFCGGMFGSRWQGVTLDHLARKMGVRVLFIDRPGFGGSTEVLLSQRIPIFLETVPLLLQHLKITHVHLASHSAGAIYALNLLHTHPSLLSPQNPTITLFAPWVHQSHTGVSFLQVASLLPNGLLNHWNTLTGFMINSATPAFSASSGALSSFSAPFTSLFASKPTVDDDAKEEKQSQEVFGIGVEARRELEKLIMKYAFAETNTGANEEARLCLKSVAGSCSWHACEDYPTMVANLAKSWDEKVAKGENGLKVRAFFAAGDMMIGVKGKKYWGECWKAENIGKGIEVELVGTEGTDHDSFVDPGKGYMGKMMSGVMEARS</sequence>
<protein>
    <submittedName>
        <fullName evidence="3">Alpha/Beta hydrolase protein</fullName>
    </submittedName>
</protein>
<dbReference type="OrthoDB" id="294702at2759"/>
<dbReference type="SUPFAM" id="SSF53474">
    <property type="entry name" value="alpha/beta-Hydrolases"/>
    <property type="match status" value="1"/>
</dbReference>
<evidence type="ECO:0000259" key="2">
    <source>
        <dbReference type="Pfam" id="PF00561"/>
    </source>
</evidence>